<feature type="signal peptide" evidence="1">
    <location>
        <begin position="1"/>
        <end position="22"/>
    </location>
</feature>
<dbReference type="AlphaFoldDB" id="A0A9P6PWF3"/>
<dbReference type="Proteomes" id="UP000807716">
    <property type="component" value="Unassembled WGS sequence"/>
</dbReference>
<organism evidence="2 3">
    <name type="scientific">Actinomortierella ambigua</name>
    <dbReference type="NCBI Taxonomy" id="1343610"/>
    <lineage>
        <taxon>Eukaryota</taxon>
        <taxon>Fungi</taxon>
        <taxon>Fungi incertae sedis</taxon>
        <taxon>Mucoromycota</taxon>
        <taxon>Mortierellomycotina</taxon>
        <taxon>Mortierellomycetes</taxon>
        <taxon>Mortierellales</taxon>
        <taxon>Mortierellaceae</taxon>
        <taxon>Actinomortierella</taxon>
    </lineage>
</organism>
<accession>A0A9P6PWF3</accession>
<name>A0A9P6PWF3_9FUNG</name>
<evidence type="ECO:0000313" key="3">
    <source>
        <dbReference type="Proteomes" id="UP000807716"/>
    </source>
</evidence>
<protein>
    <submittedName>
        <fullName evidence="2">Uncharacterized protein</fullName>
    </submittedName>
</protein>
<dbReference type="EMBL" id="JAAAJB010000458">
    <property type="protein sequence ID" value="KAG0255497.1"/>
    <property type="molecule type" value="Genomic_DNA"/>
</dbReference>
<sequence length="76" mass="8172">MRSYALSCLVVVVASLMSSAVAAPASVEVDKLNCTECRDIYIKTVRWCGGIVPPDLVCLSNAKKAYDQCRIDSGCL</sequence>
<reference evidence="2" key="1">
    <citation type="journal article" date="2020" name="Fungal Divers.">
        <title>Resolving the Mortierellaceae phylogeny through synthesis of multi-gene phylogenetics and phylogenomics.</title>
        <authorList>
            <person name="Vandepol N."/>
            <person name="Liber J."/>
            <person name="Desiro A."/>
            <person name="Na H."/>
            <person name="Kennedy M."/>
            <person name="Barry K."/>
            <person name="Grigoriev I.V."/>
            <person name="Miller A.N."/>
            <person name="O'Donnell K."/>
            <person name="Stajich J.E."/>
            <person name="Bonito G."/>
        </authorList>
    </citation>
    <scope>NUCLEOTIDE SEQUENCE</scope>
    <source>
        <strain evidence="2">BC1065</strain>
    </source>
</reference>
<comment type="caution">
    <text evidence="2">The sequence shown here is derived from an EMBL/GenBank/DDBJ whole genome shotgun (WGS) entry which is preliminary data.</text>
</comment>
<feature type="chain" id="PRO_5040169829" evidence="1">
    <location>
        <begin position="23"/>
        <end position="76"/>
    </location>
</feature>
<keyword evidence="1" id="KW-0732">Signal</keyword>
<gene>
    <name evidence="2" type="ORF">DFQ27_006226</name>
</gene>
<proteinExistence type="predicted"/>
<evidence type="ECO:0000256" key="1">
    <source>
        <dbReference type="SAM" id="SignalP"/>
    </source>
</evidence>
<evidence type="ECO:0000313" key="2">
    <source>
        <dbReference type="EMBL" id="KAG0255497.1"/>
    </source>
</evidence>
<keyword evidence="3" id="KW-1185">Reference proteome</keyword>